<comment type="caution">
    <text evidence="1">The sequence shown here is derived from an EMBL/GenBank/DDBJ whole genome shotgun (WGS) entry which is preliminary data.</text>
</comment>
<dbReference type="RefSeq" id="WP_262988921.1">
    <property type="nucleotide sequence ID" value="NZ_JAOTEN010000001.1"/>
</dbReference>
<keyword evidence="2" id="KW-1185">Reference proteome</keyword>
<name>A0ABT2VTA6_9FLAO</name>
<organism evidence="1 2">
    <name type="scientific">Chryseobacterium gilvum</name>
    <dbReference type="NCBI Taxonomy" id="2976534"/>
    <lineage>
        <taxon>Bacteria</taxon>
        <taxon>Pseudomonadati</taxon>
        <taxon>Bacteroidota</taxon>
        <taxon>Flavobacteriia</taxon>
        <taxon>Flavobacteriales</taxon>
        <taxon>Weeksellaceae</taxon>
        <taxon>Chryseobacterium group</taxon>
        <taxon>Chryseobacterium</taxon>
    </lineage>
</organism>
<evidence type="ECO:0000313" key="1">
    <source>
        <dbReference type="EMBL" id="MCU7613071.1"/>
    </source>
</evidence>
<dbReference type="Proteomes" id="UP001208114">
    <property type="component" value="Unassembled WGS sequence"/>
</dbReference>
<proteinExistence type="predicted"/>
<accession>A0ABT2VTA6</accession>
<reference evidence="2" key="1">
    <citation type="submission" date="2023-07" db="EMBL/GenBank/DDBJ databases">
        <title>Chryseobacterium sp. GMJ5 Genome sequencing and assembly.</title>
        <authorList>
            <person name="Jung Y."/>
        </authorList>
    </citation>
    <scope>NUCLEOTIDE SEQUENCE [LARGE SCALE GENOMIC DNA]</scope>
    <source>
        <strain evidence="2">GMJ5</strain>
    </source>
</reference>
<dbReference type="EMBL" id="JAOTEN010000001">
    <property type="protein sequence ID" value="MCU7613071.1"/>
    <property type="molecule type" value="Genomic_DNA"/>
</dbReference>
<evidence type="ECO:0008006" key="3">
    <source>
        <dbReference type="Google" id="ProtNLM"/>
    </source>
</evidence>
<sequence>MNIRLFCLSILFIVSSCASQKNEIEYVEFEHECSIRKISDKILVRILPSQKKRNKERVFELTYHGKSYMRKPISEEEYQNIIDSVLKIKEKDKDSTMVYTDGGSNIIEYRKGHVIKKFYSKVINKDYNSSFYRLCELITKSAGLDITAIK</sequence>
<gene>
    <name evidence="1" type="ORF">N0B16_01330</name>
</gene>
<protein>
    <recommendedName>
        <fullName evidence="3">Lipoprotein</fullName>
    </recommendedName>
</protein>
<dbReference type="PROSITE" id="PS51257">
    <property type="entry name" value="PROKAR_LIPOPROTEIN"/>
    <property type="match status" value="1"/>
</dbReference>
<evidence type="ECO:0000313" key="2">
    <source>
        <dbReference type="Proteomes" id="UP001208114"/>
    </source>
</evidence>